<dbReference type="RefSeq" id="WP_124376566.1">
    <property type="nucleotide sequence ID" value="NZ_CP027754.1"/>
</dbReference>
<proteinExistence type="predicted"/>
<gene>
    <name evidence="1" type="ORF">C4K03_1287</name>
</gene>
<organism evidence="1 2">
    <name type="scientific">Pseudomonas synxantha</name>
    <dbReference type="NCBI Taxonomy" id="47883"/>
    <lineage>
        <taxon>Bacteria</taxon>
        <taxon>Pseudomonadati</taxon>
        <taxon>Pseudomonadota</taxon>
        <taxon>Gammaproteobacteria</taxon>
        <taxon>Pseudomonadales</taxon>
        <taxon>Pseudomonadaceae</taxon>
        <taxon>Pseudomonas</taxon>
    </lineage>
</organism>
<dbReference type="EMBL" id="CP027754">
    <property type="protein sequence ID" value="AZE53458.1"/>
    <property type="molecule type" value="Genomic_DNA"/>
</dbReference>
<reference evidence="1 2" key="1">
    <citation type="submission" date="2018-03" db="EMBL/GenBank/DDBJ databases">
        <title>Diversity of phytobeneficial traits revealed by whole-genome analysis of worldwide-isolated phenazine-producing Pseudomonas spp.</title>
        <authorList>
            <person name="Biessy A."/>
            <person name="Novinscak A."/>
            <person name="Blom J."/>
            <person name="Leger G."/>
            <person name="Thomashow L.S."/>
            <person name="Cazorla F.M."/>
            <person name="Josic D."/>
            <person name="Filion M."/>
        </authorList>
    </citation>
    <scope>NUCLEOTIDE SEQUENCE [LARGE SCALE GENOMIC DNA]</scope>
    <source>
        <strain evidence="1 2">30B</strain>
    </source>
</reference>
<name>A0A3G7U449_9PSED</name>
<dbReference type="AlphaFoldDB" id="A0A3G7U449"/>
<accession>A0A3G7U449</accession>
<dbReference type="Proteomes" id="UP000268696">
    <property type="component" value="Chromosome"/>
</dbReference>
<evidence type="ECO:0000313" key="1">
    <source>
        <dbReference type="EMBL" id="AZE53458.1"/>
    </source>
</evidence>
<protein>
    <submittedName>
        <fullName evidence="1">Uncharacterized protein</fullName>
    </submittedName>
</protein>
<sequence>MSNQFKPGDLALVIGGDHLPLNTGRQCTLITLAVSGAVLNNPNNDARYVYVGDYTCWLVAGPAIENDSPDLEDAGLDLIEERYLMLLRGDFATAPERAQELPA</sequence>
<evidence type="ECO:0000313" key="2">
    <source>
        <dbReference type="Proteomes" id="UP000268696"/>
    </source>
</evidence>